<keyword evidence="2" id="KW-1185">Reference proteome</keyword>
<dbReference type="AlphaFoldDB" id="A0A085MNY2"/>
<proteinExistence type="predicted"/>
<dbReference type="EMBL" id="KL363182">
    <property type="protein sequence ID" value="KFD58928.1"/>
    <property type="molecule type" value="Genomic_DNA"/>
</dbReference>
<sequence length="128" mass="14540">MTSIAKKVSFCQMETRILCSWKGSSNLYPSIYEKSHSNGSNAIGIRIDADASAFVAIQNVDRKLIRSVYFQRCGETRSEGGKKMTVHIRSTSWALSRQTTPLNPIVFNIERATHDFHNCYEKLNIDHL</sequence>
<name>A0A085MNY2_9BILA</name>
<reference evidence="1 2" key="1">
    <citation type="journal article" date="2014" name="Nat. Genet.">
        <title>Genome and transcriptome of the porcine whipworm Trichuris suis.</title>
        <authorList>
            <person name="Jex A.R."/>
            <person name="Nejsum P."/>
            <person name="Schwarz E.M."/>
            <person name="Hu L."/>
            <person name="Young N.D."/>
            <person name="Hall R.S."/>
            <person name="Korhonen P.K."/>
            <person name="Liao S."/>
            <person name="Thamsborg S."/>
            <person name="Xia J."/>
            <person name="Xu P."/>
            <person name="Wang S."/>
            <person name="Scheerlinck J.P."/>
            <person name="Hofmann A."/>
            <person name="Sternberg P.W."/>
            <person name="Wang J."/>
            <person name="Gasser R.B."/>
        </authorList>
    </citation>
    <scope>NUCLEOTIDE SEQUENCE [LARGE SCALE GENOMIC DNA]</scope>
    <source>
        <strain evidence="1">DCEP-RM93M</strain>
    </source>
</reference>
<accession>A0A085MNY2</accession>
<evidence type="ECO:0000313" key="2">
    <source>
        <dbReference type="Proteomes" id="UP000030764"/>
    </source>
</evidence>
<protein>
    <submittedName>
        <fullName evidence="1">Uncharacterized protein</fullName>
    </submittedName>
</protein>
<organism evidence="1 2">
    <name type="scientific">Trichuris suis</name>
    <name type="common">pig whipworm</name>
    <dbReference type="NCBI Taxonomy" id="68888"/>
    <lineage>
        <taxon>Eukaryota</taxon>
        <taxon>Metazoa</taxon>
        <taxon>Ecdysozoa</taxon>
        <taxon>Nematoda</taxon>
        <taxon>Enoplea</taxon>
        <taxon>Dorylaimia</taxon>
        <taxon>Trichinellida</taxon>
        <taxon>Trichuridae</taxon>
        <taxon>Trichuris</taxon>
    </lineage>
</organism>
<evidence type="ECO:0000313" key="1">
    <source>
        <dbReference type="EMBL" id="KFD58928.1"/>
    </source>
</evidence>
<dbReference type="Proteomes" id="UP000030764">
    <property type="component" value="Unassembled WGS sequence"/>
</dbReference>
<gene>
    <name evidence="1" type="ORF">M513_00091</name>
</gene>